<keyword evidence="2" id="KW-1185">Reference proteome</keyword>
<evidence type="ECO:0000313" key="2">
    <source>
        <dbReference type="Proteomes" id="UP001281147"/>
    </source>
</evidence>
<dbReference type="Proteomes" id="UP001281147">
    <property type="component" value="Unassembled WGS sequence"/>
</dbReference>
<accession>A0ACC3MXU4</accession>
<comment type="caution">
    <text evidence="1">The sequence shown here is derived from an EMBL/GenBank/DDBJ whole genome shotgun (WGS) entry which is preliminary data.</text>
</comment>
<sequence length="328" mass="35717">MTNLPTVSTPTAAPGILNRDNGEGVWTSYSTQTVRSGTTYLLFDGENTRERTGWIGTGVDISTQAVIISTAAWVAKPQTLQRTTGVERTLIQGPWDNIDTITRLETSVELLILVPSETTMRTSTIAENTPSRNSSVTGSSDHGGHRDESHLALKAALPICLLFLSAAVLALFWRRRRQLKKHPTASEAHVHPSAAVESEKVHPREGIETQQWQPPQEVEAPDARAPAYLLSSCGRVELSSDTQPSELGLSVPPNFGSQKSESEKTSKSNEDAVPELKCRFETGFTETQQSAQTVESHHEAALVPSQAPEQVDVHQDDRISKVPGGWVP</sequence>
<organism evidence="1 2">
    <name type="scientific">Vermiconidia calcicola</name>
    <dbReference type="NCBI Taxonomy" id="1690605"/>
    <lineage>
        <taxon>Eukaryota</taxon>
        <taxon>Fungi</taxon>
        <taxon>Dikarya</taxon>
        <taxon>Ascomycota</taxon>
        <taxon>Pezizomycotina</taxon>
        <taxon>Dothideomycetes</taxon>
        <taxon>Dothideomycetidae</taxon>
        <taxon>Mycosphaerellales</taxon>
        <taxon>Extremaceae</taxon>
        <taxon>Vermiconidia</taxon>
    </lineage>
</organism>
<evidence type="ECO:0000313" key="1">
    <source>
        <dbReference type="EMBL" id="KAK3705090.1"/>
    </source>
</evidence>
<name>A0ACC3MXU4_9PEZI</name>
<protein>
    <submittedName>
        <fullName evidence="1">Uncharacterized protein</fullName>
    </submittedName>
</protein>
<reference evidence="1" key="1">
    <citation type="submission" date="2023-07" db="EMBL/GenBank/DDBJ databases">
        <title>Black Yeasts Isolated from many extreme environments.</title>
        <authorList>
            <person name="Coleine C."/>
            <person name="Stajich J.E."/>
            <person name="Selbmann L."/>
        </authorList>
    </citation>
    <scope>NUCLEOTIDE SEQUENCE</scope>
    <source>
        <strain evidence="1">CCFEE 5714</strain>
    </source>
</reference>
<gene>
    <name evidence="1" type="ORF">LTR37_013457</name>
</gene>
<proteinExistence type="predicted"/>
<dbReference type="EMBL" id="JAUTXU010000132">
    <property type="protein sequence ID" value="KAK3705090.1"/>
    <property type="molecule type" value="Genomic_DNA"/>
</dbReference>